<evidence type="ECO:0000313" key="3">
    <source>
        <dbReference type="Proteomes" id="UP000499080"/>
    </source>
</evidence>
<feature type="compositionally biased region" description="Basic and acidic residues" evidence="1">
    <location>
        <begin position="89"/>
        <end position="99"/>
    </location>
</feature>
<evidence type="ECO:0000256" key="1">
    <source>
        <dbReference type="SAM" id="MobiDB-lite"/>
    </source>
</evidence>
<proteinExistence type="predicted"/>
<sequence>MKHSRPMCSRKIKCKRREWRKSHRWNKTGITCISPLTRNLWGSPEQPYGKLRTGCSSPNSILYLVVKSRTGQGITPDITETPAQTGCSRPKDSADHRLTGEPARDSVACVEIHGRSETSLLGEHPVCPPMQWWGPDPEMTGRTPDCRQLVRRPLDLPVVRSADALLSHRRYYRWGQ</sequence>
<evidence type="ECO:0000313" key="2">
    <source>
        <dbReference type="EMBL" id="GBO09533.1"/>
    </source>
</evidence>
<dbReference type="EMBL" id="BGPR01034929">
    <property type="protein sequence ID" value="GBO09533.1"/>
    <property type="molecule type" value="Genomic_DNA"/>
</dbReference>
<dbReference type="Proteomes" id="UP000499080">
    <property type="component" value="Unassembled WGS sequence"/>
</dbReference>
<reference evidence="2 3" key="1">
    <citation type="journal article" date="2019" name="Sci. Rep.">
        <title>Orb-weaving spider Araneus ventricosus genome elucidates the spidroin gene catalogue.</title>
        <authorList>
            <person name="Kono N."/>
            <person name="Nakamura H."/>
            <person name="Ohtoshi R."/>
            <person name="Moran D.A.P."/>
            <person name="Shinohara A."/>
            <person name="Yoshida Y."/>
            <person name="Fujiwara M."/>
            <person name="Mori M."/>
            <person name="Tomita M."/>
            <person name="Arakawa K."/>
        </authorList>
    </citation>
    <scope>NUCLEOTIDE SEQUENCE [LARGE SCALE GENOMIC DNA]</scope>
</reference>
<comment type="caution">
    <text evidence="2">The sequence shown here is derived from an EMBL/GenBank/DDBJ whole genome shotgun (WGS) entry which is preliminary data.</text>
</comment>
<keyword evidence="3" id="KW-1185">Reference proteome</keyword>
<organism evidence="2 3">
    <name type="scientific">Araneus ventricosus</name>
    <name type="common">Orbweaver spider</name>
    <name type="synonym">Epeira ventricosa</name>
    <dbReference type="NCBI Taxonomy" id="182803"/>
    <lineage>
        <taxon>Eukaryota</taxon>
        <taxon>Metazoa</taxon>
        <taxon>Ecdysozoa</taxon>
        <taxon>Arthropoda</taxon>
        <taxon>Chelicerata</taxon>
        <taxon>Arachnida</taxon>
        <taxon>Araneae</taxon>
        <taxon>Araneomorphae</taxon>
        <taxon>Entelegynae</taxon>
        <taxon>Araneoidea</taxon>
        <taxon>Araneidae</taxon>
        <taxon>Araneus</taxon>
    </lineage>
</organism>
<accession>A0A4Y2UAJ4</accession>
<name>A0A4Y2UAJ4_ARAVE</name>
<protein>
    <submittedName>
        <fullName evidence="2">Uncharacterized protein</fullName>
    </submittedName>
</protein>
<dbReference type="AlphaFoldDB" id="A0A4Y2UAJ4"/>
<gene>
    <name evidence="2" type="ORF">AVEN_100335_1</name>
</gene>
<feature type="region of interest" description="Disordered" evidence="1">
    <location>
        <begin position="74"/>
        <end position="99"/>
    </location>
</feature>